<dbReference type="Pfam" id="PF17641">
    <property type="entry name" value="ASPRs"/>
    <property type="match status" value="1"/>
</dbReference>
<dbReference type="OrthoDB" id="10642619at2759"/>
<sequence length="241" mass="27297">MTSIRFVLSLPSSRSVVDDVDERSDSFPPERSADSSVQRTHLSISLVVFLVYDQPIDVLPSRRIPSNHENEVFAVSRNCKAWLDVGCAGCTSEDNAQELHRHSLNHVKFLNQHLKMHLSTFVYAVFCFVVATVVQGHTNCEILADADRYRIDHDVPEGLRYDCYMQELATEVLNKGNEELGWPNIVITAESENRDELFEQALKLWNKKTGELDKPDTDTIYGCSIDGDEDKDKIACVFDSL</sequence>
<protein>
    <submittedName>
        <fullName evidence="1">Uncharacterized protein</fullName>
    </submittedName>
</protein>
<evidence type="ECO:0000313" key="2">
    <source>
        <dbReference type="Proteomes" id="UP000024635"/>
    </source>
</evidence>
<gene>
    <name evidence="1" type="primary">Acey_s0013.g2006</name>
    <name evidence="1" type="ORF">Y032_0013g2006</name>
</gene>
<reference evidence="2" key="1">
    <citation type="journal article" date="2015" name="Nat. Genet.">
        <title>The genome and transcriptome of the zoonotic hookworm Ancylostoma ceylanicum identify infection-specific gene families.</title>
        <authorList>
            <person name="Schwarz E.M."/>
            <person name="Hu Y."/>
            <person name="Antoshechkin I."/>
            <person name="Miller M.M."/>
            <person name="Sternberg P.W."/>
            <person name="Aroian R.V."/>
        </authorList>
    </citation>
    <scope>NUCLEOTIDE SEQUENCE</scope>
    <source>
        <strain evidence="2">HY135</strain>
    </source>
</reference>
<proteinExistence type="predicted"/>
<evidence type="ECO:0000313" key="1">
    <source>
        <dbReference type="EMBL" id="EYC24617.1"/>
    </source>
</evidence>
<dbReference type="AlphaFoldDB" id="A0A016VC77"/>
<dbReference type="InterPro" id="IPR035109">
    <property type="entry name" value="ASPR"/>
</dbReference>
<dbReference type="Proteomes" id="UP000024635">
    <property type="component" value="Unassembled WGS sequence"/>
</dbReference>
<organism evidence="1 2">
    <name type="scientific">Ancylostoma ceylanicum</name>
    <dbReference type="NCBI Taxonomy" id="53326"/>
    <lineage>
        <taxon>Eukaryota</taxon>
        <taxon>Metazoa</taxon>
        <taxon>Ecdysozoa</taxon>
        <taxon>Nematoda</taxon>
        <taxon>Chromadorea</taxon>
        <taxon>Rhabditida</taxon>
        <taxon>Rhabditina</taxon>
        <taxon>Rhabditomorpha</taxon>
        <taxon>Strongyloidea</taxon>
        <taxon>Ancylostomatidae</taxon>
        <taxon>Ancylostomatinae</taxon>
        <taxon>Ancylostoma</taxon>
    </lineage>
</organism>
<accession>A0A016VC77</accession>
<comment type="caution">
    <text evidence="1">The sequence shown here is derived from an EMBL/GenBank/DDBJ whole genome shotgun (WGS) entry which is preliminary data.</text>
</comment>
<keyword evidence="2" id="KW-1185">Reference proteome</keyword>
<dbReference type="EMBL" id="JARK01001349">
    <property type="protein sequence ID" value="EYC24617.1"/>
    <property type="molecule type" value="Genomic_DNA"/>
</dbReference>
<name>A0A016VC77_9BILA</name>